<name>A0A072TMP0_MEDTR</name>
<reference evidence="2 4" key="1">
    <citation type="journal article" date="2011" name="Nature">
        <title>The Medicago genome provides insight into the evolution of rhizobial symbioses.</title>
        <authorList>
            <person name="Young N.D."/>
            <person name="Debelle F."/>
            <person name="Oldroyd G.E."/>
            <person name="Geurts R."/>
            <person name="Cannon S.B."/>
            <person name="Udvardi M.K."/>
            <person name="Benedito V.A."/>
            <person name="Mayer K.F."/>
            <person name="Gouzy J."/>
            <person name="Schoof H."/>
            <person name="Van de Peer Y."/>
            <person name="Proost S."/>
            <person name="Cook D.R."/>
            <person name="Meyers B.C."/>
            <person name="Spannagl M."/>
            <person name="Cheung F."/>
            <person name="De Mita S."/>
            <person name="Krishnakumar V."/>
            <person name="Gundlach H."/>
            <person name="Zhou S."/>
            <person name="Mudge J."/>
            <person name="Bharti A.K."/>
            <person name="Murray J.D."/>
            <person name="Naoumkina M.A."/>
            <person name="Rosen B."/>
            <person name="Silverstein K.A."/>
            <person name="Tang H."/>
            <person name="Rombauts S."/>
            <person name="Zhao P.X."/>
            <person name="Zhou P."/>
            <person name="Barbe V."/>
            <person name="Bardou P."/>
            <person name="Bechner M."/>
            <person name="Bellec A."/>
            <person name="Berger A."/>
            <person name="Berges H."/>
            <person name="Bidwell S."/>
            <person name="Bisseling T."/>
            <person name="Choisne N."/>
            <person name="Couloux A."/>
            <person name="Denny R."/>
            <person name="Deshpande S."/>
            <person name="Dai X."/>
            <person name="Doyle J.J."/>
            <person name="Dudez A.M."/>
            <person name="Farmer A.D."/>
            <person name="Fouteau S."/>
            <person name="Franken C."/>
            <person name="Gibelin C."/>
            <person name="Gish J."/>
            <person name="Goldstein S."/>
            <person name="Gonzalez A.J."/>
            <person name="Green P.J."/>
            <person name="Hallab A."/>
            <person name="Hartog M."/>
            <person name="Hua A."/>
            <person name="Humphray S.J."/>
            <person name="Jeong D.H."/>
            <person name="Jing Y."/>
            <person name="Jocker A."/>
            <person name="Kenton S.M."/>
            <person name="Kim D.J."/>
            <person name="Klee K."/>
            <person name="Lai H."/>
            <person name="Lang C."/>
            <person name="Lin S."/>
            <person name="Macmil S.L."/>
            <person name="Magdelenat G."/>
            <person name="Matthews L."/>
            <person name="McCorrison J."/>
            <person name="Monaghan E.L."/>
            <person name="Mun J.H."/>
            <person name="Najar F.Z."/>
            <person name="Nicholson C."/>
            <person name="Noirot C."/>
            <person name="O'Bleness M."/>
            <person name="Paule C.R."/>
            <person name="Poulain J."/>
            <person name="Prion F."/>
            <person name="Qin B."/>
            <person name="Qu C."/>
            <person name="Retzel E.F."/>
            <person name="Riddle C."/>
            <person name="Sallet E."/>
            <person name="Samain S."/>
            <person name="Samson N."/>
            <person name="Sanders I."/>
            <person name="Saurat O."/>
            <person name="Scarpelli C."/>
            <person name="Schiex T."/>
            <person name="Segurens B."/>
            <person name="Severin A.J."/>
            <person name="Sherrier D.J."/>
            <person name="Shi R."/>
            <person name="Sims S."/>
            <person name="Singer S.R."/>
            <person name="Sinharoy S."/>
            <person name="Sterck L."/>
            <person name="Viollet A."/>
            <person name="Wang B.B."/>
            <person name="Wang K."/>
            <person name="Wang M."/>
            <person name="Wang X."/>
            <person name="Warfsmann J."/>
            <person name="Weissenbach J."/>
            <person name="White D.D."/>
            <person name="White J.D."/>
            <person name="Wiley G.B."/>
            <person name="Wincker P."/>
            <person name="Xing Y."/>
            <person name="Yang L."/>
            <person name="Yao Z."/>
            <person name="Ying F."/>
            <person name="Zhai J."/>
            <person name="Zhou L."/>
            <person name="Zuber A."/>
            <person name="Denarie J."/>
            <person name="Dixon R.A."/>
            <person name="May G.D."/>
            <person name="Schwartz D.C."/>
            <person name="Rogers J."/>
            <person name="Quetier F."/>
            <person name="Town C.D."/>
            <person name="Roe B.A."/>
        </authorList>
    </citation>
    <scope>NUCLEOTIDE SEQUENCE [LARGE SCALE GENOMIC DNA]</scope>
    <source>
        <strain evidence="2">A17</strain>
        <strain evidence="3 4">cv. Jemalong A17</strain>
    </source>
</reference>
<feature type="transmembrane region" description="Helical" evidence="1">
    <location>
        <begin position="68"/>
        <end position="92"/>
    </location>
</feature>
<proteinExistence type="predicted"/>
<protein>
    <submittedName>
        <fullName evidence="2">Transmembrane protein, putative</fullName>
    </submittedName>
</protein>
<keyword evidence="1 2" id="KW-0812">Transmembrane</keyword>
<dbReference type="Proteomes" id="UP000002051">
    <property type="component" value="Chromosome 8"/>
</dbReference>
<sequence length="123" mass="13955">MPDLSASALRLFSDGLVTVLAVIGGEGGDDVVVLQWWRRCFLVDRWREESDLWWCGRGSGICGCGSALWWWICEVVVMKLFSFVFVVGYVVARGLWWWLMGRPVGFIGFRGGWCWFLGRINGG</sequence>
<gene>
    <name evidence="2" type="ordered locus">MTR_8g027845</name>
</gene>
<evidence type="ECO:0000256" key="1">
    <source>
        <dbReference type="SAM" id="Phobius"/>
    </source>
</evidence>
<evidence type="ECO:0000313" key="3">
    <source>
        <dbReference type="EnsemblPlants" id="KEH18687"/>
    </source>
</evidence>
<reference evidence="2 4" key="2">
    <citation type="journal article" date="2014" name="BMC Genomics">
        <title>An improved genome release (version Mt4.0) for the model legume Medicago truncatula.</title>
        <authorList>
            <person name="Tang H."/>
            <person name="Krishnakumar V."/>
            <person name="Bidwell S."/>
            <person name="Rosen B."/>
            <person name="Chan A."/>
            <person name="Zhou S."/>
            <person name="Gentzbittel L."/>
            <person name="Childs K.L."/>
            <person name="Yandell M."/>
            <person name="Gundlach H."/>
            <person name="Mayer K.F."/>
            <person name="Schwartz D.C."/>
            <person name="Town C.D."/>
        </authorList>
    </citation>
    <scope>GENOME REANNOTATION</scope>
    <source>
        <strain evidence="2">A17</strain>
        <strain evidence="3 4">cv. Jemalong A17</strain>
    </source>
</reference>
<dbReference type="AlphaFoldDB" id="A0A072TMP0"/>
<dbReference type="EMBL" id="CM001224">
    <property type="protein sequence ID" value="KEH18687.1"/>
    <property type="molecule type" value="Genomic_DNA"/>
</dbReference>
<keyword evidence="1" id="KW-0472">Membrane</keyword>
<dbReference type="HOGENOM" id="CLU_2018658_0_0_1"/>
<reference evidence="3" key="3">
    <citation type="submission" date="2015-04" db="UniProtKB">
        <authorList>
            <consortium name="EnsemblPlants"/>
        </authorList>
    </citation>
    <scope>IDENTIFICATION</scope>
    <source>
        <strain evidence="3">cv. Jemalong A17</strain>
    </source>
</reference>
<evidence type="ECO:0000313" key="4">
    <source>
        <dbReference type="Proteomes" id="UP000002051"/>
    </source>
</evidence>
<evidence type="ECO:0000313" key="2">
    <source>
        <dbReference type="EMBL" id="KEH18687.1"/>
    </source>
</evidence>
<keyword evidence="4" id="KW-1185">Reference proteome</keyword>
<dbReference type="PaxDb" id="3880-AES84870"/>
<organism evidence="2 4">
    <name type="scientific">Medicago truncatula</name>
    <name type="common">Barrel medic</name>
    <name type="synonym">Medicago tribuloides</name>
    <dbReference type="NCBI Taxonomy" id="3880"/>
    <lineage>
        <taxon>Eukaryota</taxon>
        <taxon>Viridiplantae</taxon>
        <taxon>Streptophyta</taxon>
        <taxon>Embryophyta</taxon>
        <taxon>Tracheophyta</taxon>
        <taxon>Spermatophyta</taxon>
        <taxon>Magnoliopsida</taxon>
        <taxon>eudicotyledons</taxon>
        <taxon>Gunneridae</taxon>
        <taxon>Pentapetalae</taxon>
        <taxon>rosids</taxon>
        <taxon>fabids</taxon>
        <taxon>Fabales</taxon>
        <taxon>Fabaceae</taxon>
        <taxon>Papilionoideae</taxon>
        <taxon>50 kb inversion clade</taxon>
        <taxon>NPAAA clade</taxon>
        <taxon>Hologalegina</taxon>
        <taxon>IRL clade</taxon>
        <taxon>Trifolieae</taxon>
        <taxon>Medicago</taxon>
    </lineage>
</organism>
<dbReference type="EnsemblPlants" id="KEH18687">
    <property type="protein sequence ID" value="KEH18687"/>
    <property type="gene ID" value="MTR_8g027845"/>
</dbReference>
<accession>A0A072TMP0</accession>
<keyword evidence="1" id="KW-1133">Transmembrane helix</keyword>